<accession>A0AAV4PYV7</accession>
<evidence type="ECO:0000313" key="2">
    <source>
        <dbReference type="Proteomes" id="UP001054945"/>
    </source>
</evidence>
<evidence type="ECO:0000313" key="1">
    <source>
        <dbReference type="EMBL" id="GIY01389.1"/>
    </source>
</evidence>
<dbReference type="EMBL" id="BPLR01005312">
    <property type="protein sequence ID" value="GIY01389.1"/>
    <property type="molecule type" value="Genomic_DNA"/>
</dbReference>
<name>A0AAV4PYV7_CAEEX</name>
<sequence>MPFRQKDDVIPERSLECKGRITKNRVESMDRLLSQDNACPGRPYSSASCRSCMLRRIICRKLHRIELFTIYHGDVLSTQHF</sequence>
<comment type="caution">
    <text evidence="1">The sequence shown here is derived from an EMBL/GenBank/DDBJ whole genome shotgun (WGS) entry which is preliminary data.</text>
</comment>
<protein>
    <submittedName>
        <fullName evidence="1">Uncharacterized protein</fullName>
    </submittedName>
</protein>
<reference evidence="1 2" key="1">
    <citation type="submission" date="2021-06" db="EMBL/GenBank/DDBJ databases">
        <title>Caerostris extrusa draft genome.</title>
        <authorList>
            <person name="Kono N."/>
            <person name="Arakawa K."/>
        </authorList>
    </citation>
    <scope>NUCLEOTIDE SEQUENCE [LARGE SCALE GENOMIC DNA]</scope>
</reference>
<dbReference type="AlphaFoldDB" id="A0AAV4PYV7"/>
<organism evidence="1 2">
    <name type="scientific">Caerostris extrusa</name>
    <name type="common">Bark spider</name>
    <name type="synonym">Caerostris bankana</name>
    <dbReference type="NCBI Taxonomy" id="172846"/>
    <lineage>
        <taxon>Eukaryota</taxon>
        <taxon>Metazoa</taxon>
        <taxon>Ecdysozoa</taxon>
        <taxon>Arthropoda</taxon>
        <taxon>Chelicerata</taxon>
        <taxon>Arachnida</taxon>
        <taxon>Araneae</taxon>
        <taxon>Araneomorphae</taxon>
        <taxon>Entelegynae</taxon>
        <taxon>Araneoidea</taxon>
        <taxon>Araneidae</taxon>
        <taxon>Caerostris</taxon>
    </lineage>
</organism>
<dbReference type="Proteomes" id="UP001054945">
    <property type="component" value="Unassembled WGS sequence"/>
</dbReference>
<proteinExistence type="predicted"/>
<gene>
    <name evidence="1" type="ORF">CEXT_497771</name>
</gene>
<keyword evidence="2" id="KW-1185">Reference proteome</keyword>